<dbReference type="Gene3D" id="2.60.40.10">
    <property type="entry name" value="Immunoglobulins"/>
    <property type="match status" value="1"/>
</dbReference>
<dbReference type="InterPro" id="IPR036179">
    <property type="entry name" value="Ig-like_dom_sf"/>
</dbReference>
<evidence type="ECO:0000256" key="5">
    <source>
        <dbReference type="ARBA" id="ARBA00022989"/>
    </source>
</evidence>
<keyword evidence="3" id="KW-0812">Transmembrane</keyword>
<dbReference type="InterPro" id="IPR013783">
    <property type="entry name" value="Ig-like_fold"/>
</dbReference>
<keyword evidence="9" id="KW-0393">Immunoglobulin domain</keyword>
<evidence type="ECO:0000313" key="12">
    <source>
        <dbReference type="Ensembl" id="ENSACAP00000029731.1"/>
    </source>
</evidence>
<dbReference type="AlphaFoldDB" id="A0A803T3E1"/>
<keyword evidence="7" id="KW-1015">Disulfide bond</keyword>
<sequence>MEIYTPGSLEVLNGTDVRLKCTFRSREPVGQRLVISWDFQSRDKSQTEFVFHYQDQAYPPQTGRFSGRVTWDGNAFKSDASIMLWNVGPGDNGTFFCHIKNPPDVDGVAGEIELSVVLKGPPERETEGEGRGPRTWAPPPHIHTLLLPFSPPHSELLGDPRFGPDHRWGLCSDDCRGGRGGGLPAATEGREGPGRGDGDVSARGCVRFSSSAPRHSG</sequence>
<accession>A0A803T3E1</accession>
<dbReference type="GeneTree" id="ENSGT01030000234556"/>
<comment type="similarity">
    <text evidence="2">Belongs to the myelin P0 protein family.</text>
</comment>
<keyword evidence="6" id="KW-0472">Membrane</keyword>
<dbReference type="SUPFAM" id="SSF48726">
    <property type="entry name" value="Immunoglobulin"/>
    <property type="match status" value="1"/>
</dbReference>
<feature type="compositionally biased region" description="Basic and acidic residues" evidence="10">
    <location>
        <begin position="121"/>
        <end position="132"/>
    </location>
</feature>
<reference evidence="12" key="2">
    <citation type="submission" date="2025-08" db="UniProtKB">
        <authorList>
            <consortium name="Ensembl"/>
        </authorList>
    </citation>
    <scope>IDENTIFICATION</scope>
</reference>
<dbReference type="InterPro" id="IPR013106">
    <property type="entry name" value="Ig_V-set"/>
</dbReference>
<feature type="region of interest" description="Disordered" evidence="10">
    <location>
        <begin position="177"/>
        <end position="217"/>
    </location>
</feature>
<keyword evidence="4" id="KW-0732">Signal</keyword>
<dbReference type="PROSITE" id="PS50835">
    <property type="entry name" value="IG_LIKE"/>
    <property type="match status" value="1"/>
</dbReference>
<organism evidence="12 13">
    <name type="scientific">Anolis carolinensis</name>
    <name type="common">Green anole</name>
    <name type="synonym">American chameleon</name>
    <dbReference type="NCBI Taxonomy" id="28377"/>
    <lineage>
        <taxon>Eukaryota</taxon>
        <taxon>Metazoa</taxon>
        <taxon>Chordata</taxon>
        <taxon>Craniata</taxon>
        <taxon>Vertebrata</taxon>
        <taxon>Euteleostomi</taxon>
        <taxon>Lepidosauria</taxon>
        <taxon>Squamata</taxon>
        <taxon>Bifurcata</taxon>
        <taxon>Unidentata</taxon>
        <taxon>Episquamata</taxon>
        <taxon>Toxicofera</taxon>
        <taxon>Iguania</taxon>
        <taxon>Dactyloidae</taxon>
        <taxon>Anolis</taxon>
    </lineage>
</organism>
<dbReference type="InterPro" id="IPR007110">
    <property type="entry name" value="Ig-like_dom"/>
</dbReference>
<dbReference type="FunCoup" id="A0A803T3E1">
    <property type="interactions" value="17"/>
</dbReference>
<dbReference type="Bgee" id="ENSACAG00000007296">
    <property type="expression patterns" value="Expressed in liver and 5 other cell types or tissues"/>
</dbReference>
<evidence type="ECO:0000256" key="7">
    <source>
        <dbReference type="ARBA" id="ARBA00023157"/>
    </source>
</evidence>
<feature type="compositionally biased region" description="Basic and acidic residues" evidence="10">
    <location>
        <begin position="188"/>
        <end position="200"/>
    </location>
</feature>
<evidence type="ECO:0000313" key="13">
    <source>
        <dbReference type="Proteomes" id="UP000001646"/>
    </source>
</evidence>
<dbReference type="InParanoid" id="A0A803T3E1"/>
<comment type="subcellular location">
    <subcellularLocation>
        <location evidence="1">Membrane</location>
        <topology evidence="1">Single-pass type I membrane protein</topology>
    </subcellularLocation>
</comment>
<gene>
    <name evidence="12" type="primary">MPZL2</name>
</gene>
<dbReference type="Pfam" id="PF07686">
    <property type="entry name" value="V-set"/>
    <property type="match status" value="1"/>
</dbReference>
<dbReference type="GO" id="GO:0098609">
    <property type="term" value="P:cell-cell adhesion"/>
    <property type="evidence" value="ECO:0000318"/>
    <property type="project" value="GO_Central"/>
</dbReference>
<feature type="region of interest" description="Disordered" evidence="10">
    <location>
        <begin position="120"/>
        <end position="139"/>
    </location>
</feature>
<dbReference type="GO" id="GO:0005886">
    <property type="term" value="C:plasma membrane"/>
    <property type="evidence" value="ECO:0000318"/>
    <property type="project" value="GO_Central"/>
</dbReference>
<proteinExistence type="inferred from homology"/>
<dbReference type="InterPro" id="IPR000920">
    <property type="entry name" value="Myelin_P0-rel"/>
</dbReference>
<dbReference type="PANTHER" id="PTHR13869">
    <property type="entry name" value="MYELIN P0 RELATED"/>
    <property type="match status" value="1"/>
</dbReference>
<evidence type="ECO:0000256" key="1">
    <source>
        <dbReference type="ARBA" id="ARBA00004479"/>
    </source>
</evidence>
<dbReference type="InterPro" id="IPR003599">
    <property type="entry name" value="Ig_sub"/>
</dbReference>
<dbReference type="Ensembl" id="ENSACAT00000050630.1">
    <property type="protein sequence ID" value="ENSACAP00000029731.1"/>
    <property type="gene ID" value="ENSACAG00000007296.3"/>
</dbReference>
<name>A0A803T3E1_ANOCA</name>
<dbReference type="SMART" id="SM00406">
    <property type="entry name" value="IGv"/>
    <property type="match status" value="1"/>
</dbReference>
<dbReference type="SMART" id="SM00409">
    <property type="entry name" value="IG"/>
    <property type="match status" value="1"/>
</dbReference>
<dbReference type="Proteomes" id="UP000001646">
    <property type="component" value="Unplaced"/>
</dbReference>
<evidence type="ECO:0000259" key="11">
    <source>
        <dbReference type="PROSITE" id="PS50835"/>
    </source>
</evidence>
<keyword evidence="5" id="KW-1133">Transmembrane helix</keyword>
<keyword evidence="13" id="KW-1185">Reference proteome</keyword>
<dbReference type="FunFam" id="2.60.40.10:FF:000193">
    <property type="entry name" value="Myelin protein zero-like 1 like"/>
    <property type="match status" value="1"/>
</dbReference>
<reference evidence="12" key="3">
    <citation type="submission" date="2025-09" db="UniProtKB">
        <authorList>
            <consortium name="Ensembl"/>
        </authorList>
    </citation>
    <scope>IDENTIFICATION</scope>
</reference>
<evidence type="ECO:0000256" key="3">
    <source>
        <dbReference type="ARBA" id="ARBA00022692"/>
    </source>
</evidence>
<reference evidence="12" key="1">
    <citation type="submission" date="2009-12" db="EMBL/GenBank/DDBJ databases">
        <title>The Genome Sequence of Anolis carolinensis (Green Anole Lizard).</title>
        <authorList>
            <consortium name="The Genome Sequencing Platform"/>
            <person name="Di Palma F."/>
            <person name="Alfoldi J."/>
            <person name="Heiman D."/>
            <person name="Young S."/>
            <person name="Grabherr M."/>
            <person name="Johnson J."/>
            <person name="Lander E.S."/>
            <person name="Lindblad-Toh K."/>
        </authorList>
    </citation>
    <scope>NUCLEOTIDE SEQUENCE [LARGE SCALE GENOMIC DNA]</scope>
    <source>
        <strain evidence="12">JBL SC #1</strain>
    </source>
</reference>
<evidence type="ECO:0000256" key="2">
    <source>
        <dbReference type="ARBA" id="ARBA00007180"/>
    </source>
</evidence>
<evidence type="ECO:0000256" key="9">
    <source>
        <dbReference type="ARBA" id="ARBA00023319"/>
    </source>
</evidence>
<evidence type="ECO:0000256" key="6">
    <source>
        <dbReference type="ARBA" id="ARBA00023136"/>
    </source>
</evidence>
<evidence type="ECO:0000256" key="10">
    <source>
        <dbReference type="SAM" id="MobiDB-lite"/>
    </source>
</evidence>
<feature type="domain" description="Ig-like" evidence="11">
    <location>
        <begin position="1"/>
        <end position="115"/>
    </location>
</feature>
<keyword evidence="8" id="KW-0325">Glycoprotein</keyword>
<feature type="compositionally biased region" description="Polar residues" evidence="10">
    <location>
        <begin position="208"/>
        <end position="217"/>
    </location>
</feature>
<dbReference type="PANTHER" id="PTHR13869:SF21">
    <property type="entry name" value="MYELIN PROTEIN ZERO-LIKE PROTEIN 2"/>
    <property type="match status" value="1"/>
</dbReference>
<evidence type="ECO:0000256" key="4">
    <source>
        <dbReference type="ARBA" id="ARBA00022729"/>
    </source>
</evidence>
<protein>
    <submittedName>
        <fullName evidence="12">Myelin protein zero like 2</fullName>
    </submittedName>
</protein>
<evidence type="ECO:0000256" key="8">
    <source>
        <dbReference type="ARBA" id="ARBA00023180"/>
    </source>
</evidence>
<dbReference type="PRINTS" id="PR00213">
    <property type="entry name" value="MYELINP0"/>
</dbReference>